<accession>A0ABS8WUH6</accession>
<organism evidence="4 5">
    <name type="scientific">Datura stramonium</name>
    <name type="common">Jimsonweed</name>
    <name type="synonym">Common thornapple</name>
    <dbReference type="NCBI Taxonomy" id="4076"/>
    <lineage>
        <taxon>Eukaryota</taxon>
        <taxon>Viridiplantae</taxon>
        <taxon>Streptophyta</taxon>
        <taxon>Embryophyta</taxon>
        <taxon>Tracheophyta</taxon>
        <taxon>Spermatophyta</taxon>
        <taxon>Magnoliopsida</taxon>
        <taxon>eudicotyledons</taxon>
        <taxon>Gunneridae</taxon>
        <taxon>Pentapetalae</taxon>
        <taxon>asterids</taxon>
        <taxon>lamiids</taxon>
        <taxon>Solanales</taxon>
        <taxon>Solanaceae</taxon>
        <taxon>Solanoideae</taxon>
        <taxon>Datureae</taxon>
        <taxon>Datura</taxon>
    </lineage>
</organism>
<sequence>MYKRNVERNRTGNFNVAEIQSAEGLAESSGQNLFCALVSQSVKEEVMILVNNTVDEDLLCKGLALNDNLLRVLRRHEDIAKDMYRLDKLLLHPIMNVNHKDDFSHLTRR</sequence>
<evidence type="ECO:0000256" key="1">
    <source>
        <dbReference type="ARBA" id="ARBA00004170"/>
    </source>
</evidence>
<gene>
    <name evidence="4" type="ORF">HAX54_003645</name>
</gene>
<proteinExistence type="inferred from homology"/>
<dbReference type="PANTHER" id="PTHR45898:SF14">
    <property type="entry name" value="TOM1-LIKE PROTEIN 4"/>
    <property type="match status" value="1"/>
</dbReference>
<keyword evidence="3" id="KW-0472">Membrane</keyword>
<dbReference type="Gene3D" id="1.20.58.160">
    <property type="match status" value="1"/>
</dbReference>
<comment type="caution">
    <text evidence="4">The sequence shown here is derived from an EMBL/GenBank/DDBJ whole genome shotgun (WGS) entry which is preliminary data.</text>
</comment>
<dbReference type="Proteomes" id="UP000823775">
    <property type="component" value="Unassembled WGS sequence"/>
</dbReference>
<dbReference type="PANTHER" id="PTHR45898">
    <property type="entry name" value="TOM1-LIKE PROTEIN"/>
    <property type="match status" value="1"/>
</dbReference>
<evidence type="ECO:0000313" key="5">
    <source>
        <dbReference type="Proteomes" id="UP000823775"/>
    </source>
</evidence>
<reference evidence="4 5" key="1">
    <citation type="journal article" date="2021" name="BMC Genomics">
        <title>Datura genome reveals duplications of psychoactive alkaloid biosynthetic genes and high mutation rate following tissue culture.</title>
        <authorList>
            <person name="Rajewski A."/>
            <person name="Carter-House D."/>
            <person name="Stajich J."/>
            <person name="Litt A."/>
        </authorList>
    </citation>
    <scope>NUCLEOTIDE SEQUENCE [LARGE SCALE GENOMIC DNA]</scope>
    <source>
        <strain evidence="4">AR-01</strain>
    </source>
</reference>
<evidence type="ECO:0000313" key="4">
    <source>
        <dbReference type="EMBL" id="MCE3215821.1"/>
    </source>
</evidence>
<comment type="similarity">
    <text evidence="2">Belongs to the TOM1 family.</text>
</comment>
<dbReference type="InterPro" id="IPR044836">
    <property type="entry name" value="TOL_plant"/>
</dbReference>
<evidence type="ECO:0000256" key="2">
    <source>
        <dbReference type="ARBA" id="ARBA00007708"/>
    </source>
</evidence>
<name>A0ABS8WUH6_DATST</name>
<dbReference type="SUPFAM" id="SSF89009">
    <property type="entry name" value="GAT-like domain"/>
    <property type="match status" value="1"/>
</dbReference>
<protein>
    <submittedName>
        <fullName evidence="4">Uncharacterized protein</fullName>
    </submittedName>
</protein>
<comment type="subcellular location">
    <subcellularLocation>
        <location evidence="1">Membrane</location>
        <topology evidence="1">Peripheral membrane protein</topology>
    </subcellularLocation>
</comment>
<dbReference type="EMBL" id="JACEIK010011661">
    <property type="protein sequence ID" value="MCE3215821.1"/>
    <property type="molecule type" value="Genomic_DNA"/>
</dbReference>
<evidence type="ECO:0000256" key="3">
    <source>
        <dbReference type="ARBA" id="ARBA00023136"/>
    </source>
</evidence>
<keyword evidence="5" id="KW-1185">Reference proteome</keyword>
<dbReference type="InterPro" id="IPR038425">
    <property type="entry name" value="GAT_sf"/>
</dbReference>